<feature type="non-terminal residue" evidence="3">
    <location>
        <position position="212"/>
    </location>
</feature>
<comment type="caution">
    <text evidence="3">The sequence shown here is derived from an EMBL/GenBank/DDBJ whole genome shotgun (WGS) entry which is preliminary data.</text>
</comment>
<protein>
    <recommendedName>
        <fullName evidence="5">Glycoside hydrolase family 3 C-terminal domain-containing protein</fullName>
    </recommendedName>
</protein>
<evidence type="ECO:0000256" key="1">
    <source>
        <dbReference type="ARBA" id="ARBA00022801"/>
    </source>
</evidence>
<accession>A0A132NLN5</accession>
<dbReference type="GO" id="GO:0004553">
    <property type="term" value="F:hydrolase activity, hydrolyzing O-glycosyl compounds"/>
    <property type="evidence" value="ECO:0007669"/>
    <property type="project" value="InterPro"/>
</dbReference>
<feature type="region of interest" description="Disordered" evidence="2">
    <location>
        <begin position="169"/>
        <end position="212"/>
    </location>
</feature>
<feature type="non-terminal residue" evidence="3">
    <location>
        <position position="1"/>
    </location>
</feature>
<gene>
    <name evidence="3" type="ORF">TR74_00505</name>
</gene>
<dbReference type="InterPro" id="IPR036881">
    <property type="entry name" value="Glyco_hydro_3_C_sf"/>
</dbReference>
<dbReference type="Gene3D" id="3.40.50.1700">
    <property type="entry name" value="Glycoside hydrolase family 3 C-terminal domain"/>
    <property type="match status" value="1"/>
</dbReference>
<evidence type="ECO:0000256" key="2">
    <source>
        <dbReference type="SAM" id="MobiDB-lite"/>
    </source>
</evidence>
<feature type="region of interest" description="Disordered" evidence="2">
    <location>
        <begin position="82"/>
        <end position="102"/>
    </location>
</feature>
<proteinExistence type="predicted"/>
<organism evidence="3 4">
    <name type="scientific">Carbonactinospora thermoautotrophica</name>
    <dbReference type="NCBI Taxonomy" id="1469144"/>
    <lineage>
        <taxon>Bacteria</taxon>
        <taxon>Bacillati</taxon>
        <taxon>Actinomycetota</taxon>
        <taxon>Actinomycetes</taxon>
        <taxon>Kitasatosporales</taxon>
        <taxon>Carbonactinosporaceae</taxon>
        <taxon>Carbonactinospora</taxon>
    </lineage>
</organism>
<evidence type="ECO:0000313" key="4">
    <source>
        <dbReference type="Proteomes" id="UP000070598"/>
    </source>
</evidence>
<name>A0A132NLN5_9ACTN</name>
<reference evidence="4" key="1">
    <citation type="submission" date="2015-02" db="EMBL/GenBank/DDBJ databases">
        <title>Physiological reanalysis, assessment of diazotrophy, and genome sequences of multiple isolates of Streptomyces thermoautotrophicus.</title>
        <authorList>
            <person name="MacKellar D.C."/>
            <person name="Lieber L."/>
            <person name="Norman J."/>
            <person name="Bolger A."/>
            <person name="Tobin C."/>
            <person name="Murray J.W."/>
            <person name="Friesen M."/>
            <person name="Prell J."/>
        </authorList>
    </citation>
    <scope>NUCLEOTIDE SEQUENCE [LARGE SCALE GENOMIC DNA]</scope>
    <source>
        <strain evidence="4">UBT1</strain>
    </source>
</reference>
<keyword evidence="1" id="KW-0378">Hydrolase</keyword>
<dbReference type="GO" id="GO:0005975">
    <property type="term" value="P:carbohydrate metabolic process"/>
    <property type="evidence" value="ECO:0007669"/>
    <property type="project" value="InterPro"/>
</dbReference>
<evidence type="ECO:0008006" key="5">
    <source>
        <dbReference type="Google" id="ProtNLM"/>
    </source>
</evidence>
<evidence type="ECO:0000313" key="3">
    <source>
        <dbReference type="EMBL" id="KWX10966.1"/>
    </source>
</evidence>
<sequence length="212" mass="22452">AAAARVHDLVVVATNRAWQVEEQQRLVGALLGTGRPVVVIAVRDPYDIAYFTGAPTYLATYSFSPPSLEAAARVLFGDVRADRPAAGPDPSRRPARPDAVPVRPRARVRRLTRAEPGAVTRAAPHRPGSRTLAALLAAADAARYQASGWVRAGSRVQPAESSSFSCAARARAVSPRWSAQRQGGGPHAPSCARTGSTPYVRARPGPPTRRPA</sequence>
<dbReference type="AlphaFoldDB" id="A0A132NLN5"/>
<dbReference type="Proteomes" id="UP000070598">
    <property type="component" value="Unassembled WGS sequence"/>
</dbReference>
<dbReference type="EMBL" id="JYIK01000113">
    <property type="protein sequence ID" value="KWX10966.1"/>
    <property type="molecule type" value="Genomic_DNA"/>
</dbReference>